<dbReference type="FunFam" id="3.40.50.1970:FF:000003">
    <property type="entry name" value="Alcohol dehydrogenase, iron-containing"/>
    <property type="match status" value="1"/>
</dbReference>
<dbReference type="PANTHER" id="PTHR11496:SF102">
    <property type="entry name" value="ALCOHOL DEHYDROGENASE 4"/>
    <property type="match status" value="1"/>
</dbReference>
<evidence type="ECO:0000259" key="3">
    <source>
        <dbReference type="Pfam" id="PF00465"/>
    </source>
</evidence>
<accession>A0A381W147</accession>
<evidence type="ECO:0000256" key="2">
    <source>
        <dbReference type="ARBA" id="ARBA00023002"/>
    </source>
</evidence>
<dbReference type="AlphaFoldDB" id="A0A381W147"/>
<evidence type="ECO:0000256" key="1">
    <source>
        <dbReference type="ARBA" id="ARBA00007358"/>
    </source>
</evidence>
<gene>
    <name evidence="4" type="ORF">METZ01_LOCUS98467</name>
</gene>
<dbReference type="GO" id="GO:0004022">
    <property type="term" value="F:alcohol dehydrogenase (NAD+) activity"/>
    <property type="evidence" value="ECO:0007669"/>
    <property type="project" value="TreeGrafter"/>
</dbReference>
<dbReference type="EMBL" id="UINC01010234">
    <property type="protein sequence ID" value="SVA45613.1"/>
    <property type="molecule type" value="Genomic_DNA"/>
</dbReference>
<feature type="non-terminal residue" evidence="4">
    <location>
        <position position="229"/>
    </location>
</feature>
<dbReference type="InterPro" id="IPR039697">
    <property type="entry name" value="Alcohol_dehydrogenase_Fe"/>
</dbReference>
<organism evidence="4">
    <name type="scientific">marine metagenome</name>
    <dbReference type="NCBI Taxonomy" id="408172"/>
    <lineage>
        <taxon>unclassified sequences</taxon>
        <taxon>metagenomes</taxon>
        <taxon>ecological metagenomes</taxon>
    </lineage>
</organism>
<dbReference type="InterPro" id="IPR001670">
    <property type="entry name" value="ADH_Fe/GldA"/>
</dbReference>
<dbReference type="Gene3D" id="1.20.1090.10">
    <property type="entry name" value="Dehydroquinate synthase-like - alpha domain"/>
    <property type="match status" value="1"/>
</dbReference>
<reference evidence="4" key="1">
    <citation type="submission" date="2018-05" db="EMBL/GenBank/DDBJ databases">
        <authorList>
            <person name="Lanie J.A."/>
            <person name="Ng W.-L."/>
            <person name="Kazmierczak K.M."/>
            <person name="Andrzejewski T.M."/>
            <person name="Davidsen T.M."/>
            <person name="Wayne K.J."/>
            <person name="Tettelin H."/>
            <person name="Glass J.I."/>
            <person name="Rusch D."/>
            <person name="Podicherti R."/>
            <person name="Tsui H.-C.T."/>
            <person name="Winkler M.E."/>
        </authorList>
    </citation>
    <scope>NUCLEOTIDE SEQUENCE</scope>
</reference>
<proteinExistence type="inferred from homology"/>
<dbReference type="PANTHER" id="PTHR11496">
    <property type="entry name" value="ALCOHOL DEHYDROGENASE"/>
    <property type="match status" value="1"/>
</dbReference>
<name>A0A381W147_9ZZZZ</name>
<dbReference type="CDD" id="cd08551">
    <property type="entry name" value="Fe-ADH"/>
    <property type="match status" value="1"/>
</dbReference>
<sequence length="229" mass="24301">MFDFKLPTRLVFGPGTVTRVGRIARDLGMTRPLLVADPGIRNAGHVEYAVKLLTEVGLDVEVFDQFAVNPDSAMVDRGVAFASTLGRDSVIGLGGGSSLDCAKGINLILTNGGQISDYRGYGHAQKPLLPMVAIPTTAGTGSEAQSYAVISDTTTHLKMACGDPKLAFAAAILDPELTLSQPTQVTASAGFDAIAHAVETAVTTRRTELSMLFSREAFRLLNTNYERVL</sequence>
<protein>
    <recommendedName>
        <fullName evidence="3">Alcohol dehydrogenase iron-type/glycerol dehydrogenase GldA domain-containing protein</fullName>
    </recommendedName>
</protein>
<evidence type="ECO:0000313" key="4">
    <source>
        <dbReference type="EMBL" id="SVA45613.1"/>
    </source>
</evidence>
<keyword evidence="2" id="KW-0560">Oxidoreductase</keyword>
<dbReference type="GO" id="GO:0046872">
    <property type="term" value="F:metal ion binding"/>
    <property type="evidence" value="ECO:0007669"/>
    <property type="project" value="InterPro"/>
</dbReference>
<dbReference type="Gene3D" id="3.40.50.1970">
    <property type="match status" value="1"/>
</dbReference>
<dbReference type="SUPFAM" id="SSF56796">
    <property type="entry name" value="Dehydroquinate synthase-like"/>
    <property type="match status" value="1"/>
</dbReference>
<comment type="similarity">
    <text evidence="1">Belongs to the iron-containing alcohol dehydrogenase family.</text>
</comment>
<feature type="domain" description="Alcohol dehydrogenase iron-type/glycerol dehydrogenase GldA" evidence="3">
    <location>
        <begin position="7"/>
        <end position="175"/>
    </location>
</feature>
<dbReference type="Pfam" id="PF00465">
    <property type="entry name" value="Fe-ADH"/>
    <property type="match status" value="1"/>
</dbReference>